<evidence type="ECO:0000259" key="1">
    <source>
        <dbReference type="Pfam" id="PF06075"/>
    </source>
</evidence>
<dbReference type="PANTHER" id="PTHR31928:SF6">
    <property type="entry name" value="DUF936 DOMAIN-CONTAINING PROTEIN"/>
    <property type="match status" value="1"/>
</dbReference>
<accession>A0A6I9RCA6</accession>
<name>A0A6I9RCA6_ELAGV</name>
<sequence>MPTLTPGTLLKLLDGMKVGAAKPIGEHRSALLQVSDIVPIDVDEKDLWPKRGFYIKVSDSSYFIYASLPFEQNDLVLSNKMQLGQYMYVDRLEPGLPVPIIKGARPLPGRHPLVGRPQPIMPMIENGERLDTVPTDCAVSSTRRRSLWGPNMIPTSGVCSPKLGKSTMLGFGERKPVKERTQTCLISPLINGRLGKDGSEMAFISPRTGNILSKITHWKGEIATAIRKSSITSKFRRSKSLGNEGLGIPMTPSPENSNTAPPRVLNVRMAASSHASDEKCKSIKPHRLQGTTENYNFLTLPGMLNELGKEAIRQNAAARNTALQALRDASATEALVQVLKMFSDLSTSSRPDAPAVCFGQFLTFHNEITKAVNNMEAIQTSTAVTSDERIMNKVNEEYLLFLNEIVDNLINRYELADVKGRAKAFSKLVSSIPDKMKANIGKNPGSNVNKNRFLARKRTGSAVADENKEQSSSLFRLIKLAKQIQTEAGNWFMEFLEKALEAGLKKTKESSTVDDEKLDCCPQSLIMKVINWVEVEQSDSSKRPVHPRAAEVLRKLRIEAENP</sequence>
<keyword evidence="3" id="KW-1185">Reference proteome</keyword>
<dbReference type="Proteomes" id="UP000504607">
    <property type="component" value="Chromosome 6"/>
</dbReference>
<reference evidence="4 5" key="1">
    <citation type="submission" date="2025-04" db="UniProtKB">
        <authorList>
            <consortium name="RefSeq"/>
        </authorList>
    </citation>
    <scope>IDENTIFICATION</scope>
</reference>
<dbReference type="InterPro" id="IPR049172">
    <property type="entry name" value="DUF6857_pln"/>
</dbReference>
<feature type="domain" description="DUF6857" evidence="2">
    <location>
        <begin position="286"/>
        <end position="519"/>
    </location>
</feature>
<protein>
    <submittedName>
        <fullName evidence="4 5">Uncharacterized protein LOC105047111 isoform X1</fullName>
    </submittedName>
</protein>
<proteinExistence type="predicted"/>
<dbReference type="InterPro" id="IPR010341">
    <property type="entry name" value="DUF936_pln"/>
</dbReference>
<dbReference type="OrthoDB" id="1602505at2759"/>
<evidence type="ECO:0000313" key="3">
    <source>
        <dbReference type="Proteomes" id="UP000504607"/>
    </source>
</evidence>
<dbReference type="PANTHER" id="PTHR31928">
    <property type="entry name" value="EXPRESSED PROTEIN"/>
    <property type="match status" value="1"/>
</dbReference>
<dbReference type="RefSeq" id="XP_010924223.1">
    <property type="nucleotide sequence ID" value="XM_010925921.3"/>
</dbReference>
<dbReference type="InterPro" id="IPR048297">
    <property type="entry name" value="DUF936_dom_pln"/>
</dbReference>
<dbReference type="Pfam" id="PF06075">
    <property type="entry name" value="DUF936"/>
    <property type="match status" value="1"/>
</dbReference>
<evidence type="ECO:0000313" key="4">
    <source>
        <dbReference type="RefSeq" id="XP_010924223.1"/>
    </source>
</evidence>
<dbReference type="RefSeq" id="XP_019706736.1">
    <property type="nucleotide sequence ID" value="XM_019851177.2"/>
</dbReference>
<feature type="domain" description="DUF936" evidence="1">
    <location>
        <begin position="4"/>
        <end position="121"/>
    </location>
</feature>
<evidence type="ECO:0000313" key="5">
    <source>
        <dbReference type="RefSeq" id="XP_019706736.1"/>
    </source>
</evidence>
<organism evidence="3 4">
    <name type="scientific">Elaeis guineensis var. tenera</name>
    <name type="common">Oil palm</name>
    <dbReference type="NCBI Taxonomy" id="51953"/>
    <lineage>
        <taxon>Eukaryota</taxon>
        <taxon>Viridiplantae</taxon>
        <taxon>Streptophyta</taxon>
        <taxon>Embryophyta</taxon>
        <taxon>Tracheophyta</taxon>
        <taxon>Spermatophyta</taxon>
        <taxon>Magnoliopsida</taxon>
        <taxon>Liliopsida</taxon>
        <taxon>Arecaceae</taxon>
        <taxon>Arecoideae</taxon>
        <taxon>Cocoseae</taxon>
        <taxon>Elaeidinae</taxon>
        <taxon>Elaeis</taxon>
    </lineage>
</organism>
<dbReference type="Pfam" id="PF21647">
    <property type="entry name" value="DUF6857"/>
    <property type="match status" value="1"/>
</dbReference>
<evidence type="ECO:0000259" key="2">
    <source>
        <dbReference type="Pfam" id="PF21647"/>
    </source>
</evidence>
<dbReference type="AlphaFoldDB" id="A0A6I9RCA6"/>
<gene>
    <name evidence="4 5" type="primary">LOC105047111</name>
</gene>